<sequence length="103" mass="11970">MSPAAATATALDNEPRWRIKKLTVDWVFVSLLAKCPGLQHLSFVYPVVKQSRYMYIASQSYLLPMMLERMANLETISILHHYLHRQYQRGCRTRSFVKVLRAG</sequence>
<evidence type="ECO:0000313" key="1">
    <source>
        <dbReference type="EMBL" id="KAG0257687.1"/>
    </source>
</evidence>
<organism evidence="1 2">
    <name type="scientific">Linnemannia exigua</name>
    <dbReference type="NCBI Taxonomy" id="604196"/>
    <lineage>
        <taxon>Eukaryota</taxon>
        <taxon>Fungi</taxon>
        <taxon>Fungi incertae sedis</taxon>
        <taxon>Mucoromycota</taxon>
        <taxon>Mortierellomycotina</taxon>
        <taxon>Mortierellomycetes</taxon>
        <taxon>Mortierellales</taxon>
        <taxon>Mortierellaceae</taxon>
        <taxon>Linnemannia</taxon>
    </lineage>
</organism>
<dbReference type="EMBL" id="JAAAIL010002387">
    <property type="protein sequence ID" value="KAG0257687.1"/>
    <property type="molecule type" value="Genomic_DNA"/>
</dbReference>
<comment type="caution">
    <text evidence="1">The sequence shown here is derived from an EMBL/GenBank/DDBJ whole genome shotgun (WGS) entry which is preliminary data.</text>
</comment>
<dbReference type="Proteomes" id="UP001194580">
    <property type="component" value="Unassembled WGS sequence"/>
</dbReference>
<protein>
    <submittedName>
        <fullName evidence="1">Uncharacterized protein</fullName>
    </submittedName>
</protein>
<proteinExistence type="predicted"/>
<accession>A0AAD4D279</accession>
<feature type="non-terminal residue" evidence="1">
    <location>
        <position position="103"/>
    </location>
</feature>
<dbReference type="AlphaFoldDB" id="A0AAD4D279"/>
<reference evidence="1" key="1">
    <citation type="journal article" date="2020" name="Fungal Divers.">
        <title>Resolving the Mortierellaceae phylogeny through synthesis of multi-gene phylogenetics and phylogenomics.</title>
        <authorList>
            <person name="Vandepol N."/>
            <person name="Liber J."/>
            <person name="Desiro A."/>
            <person name="Na H."/>
            <person name="Kennedy M."/>
            <person name="Barry K."/>
            <person name="Grigoriev I.V."/>
            <person name="Miller A.N."/>
            <person name="O'Donnell K."/>
            <person name="Stajich J.E."/>
            <person name="Bonito G."/>
        </authorList>
    </citation>
    <scope>NUCLEOTIDE SEQUENCE</scope>
    <source>
        <strain evidence="1">NRRL 28262</strain>
    </source>
</reference>
<keyword evidence="2" id="KW-1185">Reference proteome</keyword>
<name>A0AAD4D279_9FUNG</name>
<gene>
    <name evidence="1" type="ORF">BGZ95_005157</name>
</gene>
<evidence type="ECO:0000313" key="2">
    <source>
        <dbReference type="Proteomes" id="UP001194580"/>
    </source>
</evidence>